<evidence type="ECO:0000313" key="5">
    <source>
        <dbReference type="EMBL" id="MFC7582040.1"/>
    </source>
</evidence>
<evidence type="ECO:0000256" key="3">
    <source>
        <dbReference type="ARBA" id="ARBA00022898"/>
    </source>
</evidence>
<proteinExistence type="inferred from homology"/>
<dbReference type="GO" id="GO:0003962">
    <property type="term" value="F:cystathionine gamma-synthase activity"/>
    <property type="evidence" value="ECO:0007669"/>
    <property type="project" value="UniProtKB-EC"/>
</dbReference>
<dbReference type="Proteomes" id="UP001596527">
    <property type="component" value="Unassembled WGS sequence"/>
</dbReference>
<dbReference type="InterPro" id="IPR000277">
    <property type="entry name" value="Cys/Met-Metab_PyrdxlP-dep_enz"/>
</dbReference>
<sequence length="409" mass="43297">MTTPTSVPGPLGFATRAVHVGQEPDPRTGDVVPPIHVTSTHAQDAVDRLRGGYEYGRGPNPTRDAFTRALASLEGGAAAFAFPSGLNAEDTLVRALTRPGDHISFGSDVYGGTYRLFRTVWEKEGLTATPLDLADPEAVARDVAEHGSRLVWVETPSNPRLEVFDLRALAEAAHAGGALLVADNTFASPYLQRPLEFGADVVVHSTTKYIGGHSDLVGGAVIVRDGLRVPVGLAAGPWRDSGLVADELSFLQSAVGAVESPRDAYLAHRGLKTLAVRMERHSATALALARHLVDHPEVRAVHYPGLESDPGHDLAARQMRAFGGVVSFELASAGLARHVAESTRVFSLAVSLGATESLIEYPPVMTHAETVGGRWAVPEGLLRVSVGLEDPGDLIADLDRALASSASYR</sequence>
<comment type="similarity">
    <text evidence="2 4">Belongs to the trans-sulfuration enzymes family.</text>
</comment>
<accession>A0ABW2SPH8</accession>
<evidence type="ECO:0000256" key="2">
    <source>
        <dbReference type="ARBA" id="ARBA00009077"/>
    </source>
</evidence>
<dbReference type="InterPro" id="IPR015424">
    <property type="entry name" value="PyrdxlP-dep_Trfase"/>
</dbReference>
<dbReference type="RefSeq" id="WP_380975843.1">
    <property type="nucleotide sequence ID" value="NZ_JBHTEF010000001.1"/>
</dbReference>
<dbReference type="SUPFAM" id="SSF53383">
    <property type="entry name" value="PLP-dependent transferases"/>
    <property type="match status" value="1"/>
</dbReference>
<comment type="caution">
    <text evidence="5">The sequence shown here is derived from an EMBL/GenBank/DDBJ whole genome shotgun (WGS) entry which is preliminary data.</text>
</comment>
<evidence type="ECO:0000256" key="4">
    <source>
        <dbReference type="RuleBase" id="RU362118"/>
    </source>
</evidence>
<dbReference type="EMBL" id="JBHTEF010000001">
    <property type="protein sequence ID" value="MFC7582040.1"/>
    <property type="molecule type" value="Genomic_DNA"/>
</dbReference>
<keyword evidence="6" id="KW-1185">Reference proteome</keyword>
<dbReference type="InterPro" id="IPR054542">
    <property type="entry name" value="Cys_met_metab_PP"/>
</dbReference>
<dbReference type="Pfam" id="PF01053">
    <property type="entry name" value="Cys_Met_Meta_PP"/>
    <property type="match status" value="1"/>
</dbReference>
<gene>
    <name evidence="5" type="ORF">ACFQWG_12630</name>
</gene>
<name>A0ABW2SPH8_9ACTO</name>
<evidence type="ECO:0000256" key="1">
    <source>
        <dbReference type="ARBA" id="ARBA00001933"/>
    </source>
</evidence>
<dbReference type="PROSITE" id="PS00868">
    <property type="entry name" value="CYS_MET_METAB_PP"/>
    <property type="match status" value="1"/>
</dbReference>
<dbReference type="PANTHER" id="PTHR11808:SF15">
    <property type="entry name" value="CYSTATHIONINE GAMMA-LYASE"/>
    <property type="match status" value="1"/>
</dbReference>
<dbReference type="CDD" id="cd00614">
    <property type="entry name" value="CGS_like"/>
    <property type="match status" value="1"/>
</dbReference>
<dbReference type="Gene3D" id="3.40.640.10">
    <property type="entry name" value="Type I PLP-dependent aspartate aminotransferase-like (Major domain)"/>
    <property type="match status" value="1"/>
</dbReference>
<organism evidence="5 6">
    <name type="scientific">Schaalia naturae</name>
    <dbReference type="NCBI Taxonomy" id="635203"/>
    <lineage>
        <taxon>Bacteria</taxon>
        <taxon>Bacillati</taxon>
        <taxon>Actinomycetota</taxon>
        <taxon>Actinomycetes</taxon>
        <taxon>Actinomycetales</taxon>
        <taxon>Actinomycetaceae</taxon>
        <taxon>Schaalia</taxon>
    </lineage>
</organism>
<protein>
    <submittedName>
        <fullName evidence="5">Cystathionine gamma-synthase</fullName>
        <ecNumber evidence="5">2.5.1.48</ecNumber>
    </submittedName>
</protein>
<evidence type="ECO:0000313" key="6">
    <source>
        <dbReference type="Proteomes" id="UP001596527"/>
    </source>
</evidence>
<keyword evidence="5" id="KW-0808">Transferase</keyword>
<dbReference type="InterPro" id="IPR015422">
    <property type="entry name" value="PyrdxlP-dep_Trfase_small"/>
</dbReference>
<dbReference type="InterPro" id="IPR015421">
    <property type="entry name" value="PyrdxlP-dep_Trfase_major"/>
</dbReference>
<dbReference type="EC" id="2.5.1.48" evidence="5"/>
<comment type="cofactor">
    <cofactor evidence="1 4">
        <name>pyridoxal 5'-phosphate</name>
        <dbReference type="ChEBI" id="CHEBI:597326"/>
    </cofactor>
</comment>
<reference evidence="6" key="1">
    <citation type="journal article" date="2019" name="Int. J. Syst. Evol. Microbiol.">
        <title>The Global Catalogue of Microorganisms (GCM) 10K type strain sequencing project: providing services to taxonomists for standard genome sequencing and annotation.</title>
        <authorList>
            <consortium name="The Broad Institute Genomics Platform"/>
            <consortium name="The Broad Institute Genome Sequencing Center for Infectious Disease"/>
            <person name="Wu L."/>
            <person name="Ma J."/>
        </authorList>
    </citation>
    <scope>NUCLEOTIDE SEQUENCE [LARGE SCALE GENOMIC DNA]</scope>
    <source>
        <strain evidence="6">CCUG 56698</strain>
    </source>
</reference>
<dbReference type="PIRSF" id="PIRSF001434">
    <property type="entry name" value="CGS"/>
    <property type="match status" value="1"/>
</dbReference>
<dbReference type="Gene3D" id="3.90.1150.10">
    <property type="entry name" value="Aspartate Aminotransferase, domain 1"/>
    <property type="match status" value="1"/>
</dbReference>
<dbReference type="PANTHER" id="PTHR11808">
    <property type="entry name" value="TRANS-SULFURATION ENZYME FAMILY MEMBER"/>
    <property type="match status" value="1"/>
</dbReference>
<keyword evidence="3 4" id="KW-0663">Pyridoxal phosphate</keyword>
<dbReference type="NCBIfam" id="NF005871">
    <property type="entry name" value="PRK07811.1"/>
    <property type="match status" value="1"/>
</dbReference>